<dbReference type="STRING" id="1797995.A2242_04630"/>
<dbReference type="SUPFAM" id="SSF53756">
    <property type="entry name" value="UDP-Glycosyltransferase/glycogen phosphorylase"/>
    <property type="match status" value="1"/>
</dbReference>
<proteinExistence type="predicted"/>
<dbReference type="GO" id="GO:0016757">
    <property type="term" value="F:glycosyltransferase activity"/>
    <property type="evidence" value="ECO:0007669"/>
    <property type="project" value="InterPro"/>
</dbReference>
<evidence type="ECO:0000259" key="1">
    <source>
        <dbReference type="Pfam" id="PF00534"/>
    </source>
</evidence>
<protein>
    <recommendedName>
        <fullName evidence="1">Glycosyl transferase family 1 domain-containing protein</fullName>
    </recommendedName>
</protein>
<dbReference type="Pfam" id="PF00534">
    <property type="entry name" value="Glycos_transf_1"/>
    <property type="match status" value="1"/>
</dbReference>
<dbReference type="PANTHER" id="PTHR12526">
    <property type="entry name" value="GLYCOSYLTRANSFERASE"/>
    <property type="match status" value="1"/>
</dbReference>
<sequence length="341" mass="39942">MDPHRTTLLFITQKIHQNDDDLAFVILWIREFIRQGVDVQVICLEKKDFNDSFPVYSLGKEKGYGKLRRTLRFLKFITTLRYDRVFVHMNPEYFTLGGWYWVLTRKPMYLWYTHYKMHIHMRLAGWFCQRMFAATKQSLPQYKGSPKKVITGHGIDIDFWLDAIPAGENQNAPQRLLTVHRLCRSKRSELVILALKYLPAAYTLTVYGRDVEKDYVRELHKLVTQENLEDRVKFMGPVPMSQLKNIYGQYRLMVNMASETIDKTMLEAMLFGVYPITTRGNSQAIGLPIAINNDDPKEIAAFILDGDWKKHNAVFLQNIVKERHSLESLIQQMNNYIIPGN</sequence>
<name>A0A1F5SL02_9BACT</name>
<dbReference type="Gene3D" id="3.40.50.2000">
    <property type="entry name" value="Glycogen Phosphorylase B"/>
    <property type="match status" value="1"/>
</dbReference>
<dbReference type="AlphaFoldDB" id="A0A1F5SL02"/>
<organism evidence="2 3">
    <name type="scientific">Candidatus Falkowbacteria bacterium RIFOXYA2_FULL_47_9</name>
    <dbReference type="NCBI Taxonomy" id="1797995"/>
    <lineage>
        <taxon>Bacteria</taxon>
        <taxon>Candidatus Falkowiibacteriota</taxon>
    </lineage>
</organism>
<dbReference type="EMBL" id="MFGC01000025">
    <property type="protein sequence ID" value="OGF27377.1"/>
    <property type="molecule type" value="Genomic_DNA"/>
</dbReference>
<gene>
    <name evidence="2" type="ORF">A2242_04630</name>
</gene>
<comment type="caution">
    <text evidence="2">The sequence shown here is derived from an EMBL/GenBank/DDBJ whole genome shotgun (WGS) entry which is preliminary data.</text>
</comment>
<dbReference type="Proteomes" id="UP000178925">
    <property type="component" value="Unassembled WGS sequence"/>
</dbReference>
<feature type="domain" description="Glycosyl transferase family 1" evidence="1">
    <location>
        <begin position="172"/>
        <end position="279"/>
    </location>
</feature>
<dbReference type="CDD" id="cd03801">
    <property type="entry name" value="GT4_PimA-like"/>
    <property type="match status" value="1"/>
</dbReference>
<accession>A0A1F5SL02</accession>
<reference evidence="2 3" key="1">
    <citation type="journal article" date="2016" name="Nat. Commun.">
        <title>Thousands of microbial genomes shed light on interconnected biogeochemical processes in an aquifer system.</title>
        <authorList>
            <person name="Anantharaman K."/>
            <person name="Brown C.T."/>
            <person name="Hug L.A."/>
            <person name="Sharon I."/>
            <person name="Castelle C.J."/>
            <person name="Probst A.J."/>
            <person name="Thomas B.C."/>
            <person name="Singh A."/>
            <person name="Wilkins M.J."/>
            <person name="Karaoz U."/>
            <person name="Brodie E.L."/>
            <person name="Williams K.H."/>
            <person name="Hubbard S.S."/>
            <person name="Banfield J.F."/>
        </authorList>
    </citation>
    <scope>NUCLEOTIDE SEQUENCE [LARGE SCALE GENOMIC DNA]</scope>
</reference>
<dbReference type="InterPro" id="IPR001296">
    <property type="entry name" value="Glyco_trans_1"/>
</dbReference>
<evidence type="ECO:0000313" key="3">
    <source>
        <dbReference type="Proteomes" id="UP000178925"/>
    </source>
</evidence>
<evidence type="ECO:0000313" key="2">
    <source>
        <dbReference type="EMBL" id="OGF27377.1"/>
    </source>
</evidence>
<dbReference type="PANTHER" id="PTHR12526:SF630">
    <property type="entry name" value="GLYCOSYLTRANSFERASE"/>
    <property type="match status" value="1"/>
</dbReference>